<evidence type="ECO:0000256" key="1">
    <source>
        <dbReference type="ARBA" id="ARBA00004781"/>
    </source>
</evidence>
<dbReference type="Pfam" id="PF04321">
    <property type="entry name" value="RmlD_sub_bind"/>
    <property type="match status" value="1"/>
</dbReference>
<dbReference type="InterPro" id="IPR029903">
    <property type="entry name" value="RmlD-like-bd"/>
</dbReference>
<dbReference type="NCBIfam" id="TIGR01214">
    <property type="entry name" value="rmlD"/>
    <property type="match status" value="1"/>
</dbReference>
<dbReference type="InterPro" id="IPR005913">
    <property type="entry name" value="dTDP_dehydrorham_reduct"/>
</dbReference>
<sequence length="296" mass="31971">MKVLLFGKGGQVGWELQRSLAPLGDLVALDFDSTEFHADFSRPDALADTVLAVRPDVIVNAAAHTAVDKAESEPDLARALNATSPGVVAEAARQSGALMVHYSTDYVFDGSGERPWREDDATGPLSVYGRTKLEGEQLVADAGPRHLIFRTSWVYAARGGNFAKTMLRLAKERDRLTVIDDQFGAPTGAELLADVSAHAIRDTLRDPAKAGLYHLVADGVTTWHGYASFVLQQALAAGVELKAGLETLDAVPTSAFPTPARRPGNSRLDTVKLRETFGLRLPPWQEGVARMLRETL</sequence>
<protein>
    <recommendedName>
        <fullName evidence="4 6">dTDP-4-dehydrorhamnose reductase</fullName>
        <ecNumber evidence="3 6">1.1.1.133</ecNumber>
    </recommendedName>
</protein>
<comment type="catalytic activity">
    <reaction evidence="5 6">
        <text>dTDP-beta-L-rhamnose + NADP(+) = dTDP-4-dehydro-beta-L-rhamnose + NADPH + H(+)</text>
        <dbReference type="Rhea" id="RHEA:21796"/>
        <dbReference type="ChEBI" id="CHEBI:15378"/>
        <dbReference type="ChEBI" id="CHEBI:57510"/>
        <dbReference type="ChEBI" id="CHEBI:57783"/>
        <dbReference type="ChEBI" id="CHEBI:58349"/>
        <dbReference type="ChEBI" id="CHEBI:62830"/>
        <dbReference type="EC" id="1.1.1.133"/>
    </reaction>
</comment>
<organism evidence="8 9">
    <name type="scientific">Variovorax paradoxus</name>
    <dbReference type="NCBI Taxonomy" id="34073"/>
    <lineage>
        <taxon>Bacteria</taxon>
        <taxon>Pseudomonadati</taxon>
        <taxon>Pseudomonadota</taxon>
        <taxon>Betaproteobacteria</taxon>
        <taxon>Burkholderiales</taxon>
        <taxon>Comamonadaceae</taxon>
        <taxon>Variovorax</taxon>
    </lineage>
</organism>
<comment type="caution">
    <text evidence="8">The sequence shown here is derived from an EMBL/GenBank/DDBJ whole genome shotgun (WGS) entry which is preliminary data.</text>
</comment>
<keyword evidence="6" id="KW-0521">NADP</keyword>
<dbReference type="EC" id="1.1.1.133" evidence="3 6"/>
<comment type="function">
    <text evidence="6">Catalyzes the reduction of dTDP-6-deoxy-L-lyxo-4-hexulose to yield dTDP-L-rhamnose.</text>
</comment>
<dbReference type="AlphaFoldDB" id="A0A2W5SDQ3"/>
<name>A0A2W5SDQ3_VARPD</name>
<dbReference type="Gene3D" id="3.90.25.10">
    <property type="entry name" value="UDP-galactose 4-epimerase, domain 1"/>
    <property type="match status" value="1"/>
</dbReference>
<comment type="similarity">
    <text evidence="2 6">Belongs to the dTDP-4-dehydrorhamnose reductase family.</text>
</comment>
<evidence type="ECO:0000313" key="8">
    <source>
        <dbReference type="EMBL" id="PZQ77733.1"/>
    </source>
</evidence>
<dbReference type="CDD" id="cd05254">
    <property type="entry name" value="dTDP_HR_like_SDR_e"/>
    <property type="match status" value="1"/>
</dbReference>
<comment type="pathway">
    <text evidence="1 6">Carbohydrate biosynthesis; dTDP-L-rhamnose biosynthesis.</text>
</comment>
<evidence type="ECO:0000256" key="6">
    <source>
        <dbReference type="RuleBase" id="RU364082"/>
    </source>
</evidence>
<dbReference type="Proteomes" id="UP000249135">
    <property type="component" value="Unassembled WGS sequence"/>
</dbReference>
<dbReference type="GO" id="GO:0005829">
    <property type="term" value="C:cytosol"/>
    <property type="evidence" value="ECO:0007669"/>
    <property type="project" value="TreeGrafter"/>
</dbReference>
<dbReference type="EMBL" id="QFPP01000011">
    <property type="protein sequence ID" value="PZQ77733.1"/>
    <property type="molecule type" value="Genomic_DNA"/>
</dbReference>
<accession>A0A2W5SDQ3</accession>
<evidence type="ECO:0000259" key="7">
    <source>
        <dbReference type="Pfam" id="PF04321"/>
    </source>
</evidence>
<evidence type="ECO:0000256" key="2">
    <source>
        <dbReference type="ARBA" id="ARBA00010944"/>
    </source>
</evidence>
<dbReference type="GO" id="GO:0008831">
    <property type="term" value="F:dTDP-4-dehydrorhamnose reductase activity"/>
    <property type="evidence" value="ECO:0007669"/>
    <property type="project" value="UniProtKB-EC"/>
</dbReference>
<dbReference type="GO" id="GO:0019305">
    <property type="term" value="P:dTDP-rhamnose biosynthetic process"/>
    <property type="evidence" value="ECO:0007669"/>
    <property type="project" value="UniProtKB-UniPathway"/>
</dbReference>
<evidence type="ECO:0000313" key="9">
    <source>
        <dbReference type="Proteomes" id="UP000249135"/>
    </source>
</evidence>
<comment type="cofactor">
    <cofactor evidence="6">
        <name>Mg(2+)</name>
        <dbReference type="ChEBI" id="CHEBI:18420"/>
    </cofactor>
    <text evidence="6">Binds 1 Mg(2+) ion per monomer.</text>
</comment>
<dbReference type="UniPathway" id="UPA00124"/>
<dbReference type="InterPro" id="IPR036291">
    <property type="entry name" value="NAD(P)-bd_dom_sf"/>
</dbReference>
<dbReference type="SUPFAM" id="SSF51735">
    <property type="entry name" value="NAD(P)-binding Rossmann-fold domains"/>
    <property type="match status" value="1"/>
</dbReference>
<evidence type="ECO:0000256" key="5">
    <source>
        <dbReference type="ARBA" id="ARBA00048200"/>
    </source>
</evidence>
<dbReference type="PANTHER" id="PTHR10491:SF4">
    <property type="entry name" value="METHIONINE ADENOSYLTRANSFERASE 2 SUBUNIT BETA"/>
    <property type="match status" value="1"/>
</dbReference>
<dbReference type="PANTHER" id="PTHR10491">
    <property type="entry name" value="DTDP-4-DEHYDRORHAMNOSE REDUCTASE"/>
    <property type="match status" value="1"/>
</dbReference>
<dbReference type="NCBIfam" id="NF007440">
    <property type="entry name" value="PRK09987.1"/>
    <property type="match status" value="1"/>
</dbReference>
<keyword evidence="6" id="KW-0560">Oxidoreductase</keyword>
<feature type="domain" description="RmlD-like substrate binding" evidence="7">
    <location>
        <begin position="1"/>
        <end position="294"/>
    </location>
</feature>
<proteinExistence type="inferred from homology"/>
<dbReference type="Gene3D" id="3.40.50.720">
    <property type="entry name" value="NAD(P)-binding Rossmann-like Domain"/>
    <property type="match status" value="1"/>
</dbReference>
<gene>
    <name evidence="8" type="ORF">DI563_02695</name>
</gene>
<reference evidence="8 9" key="1">
    <citation type="submission" date="2017-08" db="EMBL/GenBank/DDBJ databases">
        <title>Infants hospitalized years apart are colonized by the same room-sourced microbial strains.</title>
        <authorList>
            <person name="Brooks B."/>
            <person name="Olm M.R."/>
            <person name="Firek B.A."/>
            <person name="Baker R."/>
            <person name="Thomas B.C."/>
            <person name="Morowitz M.J."/>
            <person name="Banfield J.F."/>
        </authorList>
    </citation>
    <scope>NUCLEOTIDE SEQUENCE [LARGE SCALE GENOMIC DNA]</scope>
    <source>
        <strain evidence="8">S2_005_003_R2_41</strain>
    </source>
</reference>
<evidence type="ECO:0000256" key="4">
    <source>
        <dbReference type="ARBA" id="ARBA00017099"/>
    </source>
</evidence>
<evidence type="ECO:0000256" key="3">
    <source>
        <dbReference type="ARBA" id="ARBA00012929"/>
    </source>
</evidence>